<gene>
    <name evidence="2" type="ORF">HHL27_20660</name>
</gene>
<accession>A0A7Y0GCY1</accession>
<evidence type="ECO:0000313" key="2">
    <source>
        <dbReference type="EMBL" id="NML96082.1"/>
    </source>
</evidence>
<feature type="domain" description="HTH cro/C1-type" evidence="1">
    <location>
        <begin position="20"/>
        <end position="57"/>
    </location>
</feature>
<comment type="caution">
    <text evidence="2">The sequence shown here is derived from an EMBL/GenBank/DDBJ whole genome shotgun (WGS) entry which is preliminary data.</text>
</comment>
<dbReference type="InterPro" id="IPR010982">
    <property type="entry name" value="Lambda_DNA-bd_dom_sf"/>
</dbReference>
<organism evidence="2 3">
    <name type="scientific">Novosphingobium olei</name>
    <dbReference type="NCBI Taxonomy" id="2728851"/>
    <lineage>
        <taxon>Bacteria</taxon>
        <taxon>Pseudomonadati</taxon>
        <taxon>Pseudomonadota</taxon>
        <taxon>Alphaproteobacteria</taxon>
        <taxon>Sphingomonadales</taxon>
        <taxon>Sphingomonadaceae</taxon>
        <taxon>Novosphingobium</taxon>
    </lineage>
</organism>
<dbReference type="GO" id="GO:0003677">
    <property type="term" value="F:DNA binding"/>
    <property type="evidence" value="ECO:0007669"/>
    <property type="project" value="InterPro"/>
</dbReference>
<dbReference type="InterPro" id="IPR001387">
    <property type="entry name" value="Cro/C1-type_HTH"/>
</dbReference>
<dbReference type="RefSeq" id="WP_169495291.1">
    <property type="nucleotide sequence ID" value="NZ_JABBGM010000017.1"/>
</dbReference>
<dbReference type="Proteomes" id="UP000583556">
    <property type="component" value="Unassembled WGS sequence"/>
</dbReference>
<sequence length="117" mass="12571">MSEPFDFKSFYQALAVTVAARGISWKAVSEETGVSQSTLSRMATGRQPDAASLTAIAAWSGLNPVDFYGSQQQAAEPLALVSALLRSDPRLDEQGAAALEAIIQTAYERFRRDATNS</sequence>
<dbReference type="Pfam" id="PF01381">
    <property type="entry name" value="HTH_3"/>
    <property type="match status" value="1"/>
</dbReference>
<protein>
    <submittedName>
        <fullName evidence="2">Helix-turn-helix transcriptional regulator</fullName>
    </submittedName>
</protein>
<dbReference type="CDD" id="cd00093">
    <property type="entry name" value="HTH_XRE"/>
    <property type="match status" value="1"/>
</dbReference>
<name>A0A7Y0GCY1_9SPHN</name>
<evidence type="ECO:0000313" key="3">
    <source>
        <dbReference type="Proteomes" id="UP000583556"/>
    </source>
</evidence>
<dbReference type="EMBL" id="JABBGM010000017">
    <property type="protein sequence ID" value="NML96082.1"/>
    <property type="molecule type" value="Genomic_DNA"/>
</dbReference>
<proteinExistence type="predicted"/>
<dbReference type="Gene3D" id="1.10.260.40">
    <property type="entry name" value="lambda repressor-like DNA-binding domains"/>
    <property type="match status" value="1"/>
</dbReference>
<evidence type="ECO:0000259" key="1">
    <source>
        <dbReference type="Pfam" id="PF01381"/>
    </source>
</evidence>
<dbReference type="SUPFAM" id="SSF47413">
    <property type="entry name" value="lambda repressor-like DNA-binding domains"/>
    <property type="match status" value="1"/>
</dbReference>
<keyword evidence="3" id="KW-1185">Reference proteome</keyword>
<reference evidence="2 3" key="1">
    <citation type="submission" date="2020-04" db="EMBL/GenBank/DDBJ databases">
        <title>Novosphingobium sp. TW-4 isolated from soil.</title>
        <authorList>
            <person name="Dahal R.H."/>
            <person name="Chaudhary D.K."/>
        </authorList>
    </citation>
    <scope>NUCLEOTIDE SEQUENCE [LARGE SCALE GENOMIC DNA]</scope>
    <source>
        <strain evidence="2 3">TW-4</strain>
    </source>
</reference>
<dbReference type="AlphaFoldDB" id="A0A7Y0GCY1"/>